<evidence type="ECO:0000313" key="1">
    <source>
        <dbReference type="EMBL" id="GAE29699.1"/>
    </source>
</evidence>
<dbReference type="RefSeq" id="WP_369384524.1">
    <property type="nucleotide sequence ID" value="NZ_BAUU01000006.1"/>
</dbReference>
<comment type="caution">
    <text evidence="1">The sequence shown here is derived from an EMBL/GenBank/DDBJ whole genome shotgun (WGS) entry which is preliminary data.</text>
</comment>
<dbReference type="Proteomes" id="UP000018895">
    <property type="component" value="Unassembled WGS sequence"/>
</dbReference>
<dbReference type="AlphaFoldDB" id="W4QEB3"/>
<keyword evidence="2" id="KW-1185">Reference proteome</keyword>
<dbReference type="STRING" id="1236971.JCM9152_1074"/>
<protein>
    <submittedName>
        <fullName evidence="1">Uncharacterized protein</fullName>
    </submittedName>
</protein>
<reference evidence="1" key="1">
    <citation type="journal article" date="2014" name="Genome Announc.">
        <title>Draft Genome Sequences of Three Alkaliphilic Bacillus Strains, Bacillus wakoensis JCM 9140T, Bacillus akibai JCM 9157T, and Bacillus hemicellulosilyticus JCM 9152T.</title>
        <authorList>
            <person name="Yuki M."/>
            <person name="Oshima K."/>
            <person name="Suda W."/>
            <person name="Oshida Y."/>
            <person name="Kitamura K."/>
            <person name="Iida T."/>
            <person name="Hattori M."/>
            <person name="Ohkuma M."/>
        </authorList>
    </citation>
    <scope>NUCLEOTIDE SEQUENCE [LARGE SCALE GENOMIC DNA]</scope>
    <source>
        <strain evidence="1">JCM 9152</strain>
    </source>
</reference>
<dbReference type="EMBL" id="BAUU01000006">
    <property type="protein sequence ID" value="GAE29699.1"/>
    <property type="molecule type" value="Genomic_DNA"/>
</dbReference>
<sequence length="88" mass="10711">MNEEASQDDWKLDEWTIKSFKEKDWNLLKTYVERYLQLPLDEREQLTNKVSNILIEKIGIDTSGKTALELERMLFTLYLHLKEEWEFE</sequence>
<proteinExistence type="predicted"/>
<organism evidence="1 2">
    <name type="scientific">Halalkalibacter hemicellulosilyticusJCM 9152</name>
    <dbReference type="NCBI Taxonomy" id="1236971"/>
    <lineage>
        <taxon>Bacteria</taxon>
        <taxon>Bacillati</taxon>
        <taxon>Bacillota</taxon>
        <taxon>Bacilli</taxon>
        <taxon>Bacillales</taxon>
        <taxon>Bacillaceae</taxon>
        <taxon>Halalkalibacter</taxon>
    </lineage>
</organism>
<name>W4QEB3_9BACI</name>
<evidence type="ECO:0000313" key="2">
    <source>
        <dbReference type="Proteomes" id="UP000018895"/>
    </source>
</evidence>
<gene>
    <name evidence="1" type="ORF">JCM9152_1074</name>
</gene>
<accession>W4QEB3</accession>